<keyword evidence="4" id="KW-1185">Reference proteome</keyword>
<dbReference type="SUPFAM" id="SSF52540">
    <property type="entry name" value="P-loop containing nucleoside triphosphate hydrolases"/>
    <property type="match status" value="1"/>
</dbReference>
<dbReference type="GO" id="GO:0016887">
    <property type="term" value="F:ATP hydrolysis activity"/>
    <property type="evidence" value="ECO:0007669"/>
    <property type="project" value="InterPro"/>
</dbReference>
<evidence type="ECO:0000259" key="2">
    <source>
        <dbReference type="Pfam" id="PF13304"/>
    </source>
</evidence>
<feature type="compositionally biased region" description="Basic and acidic residues" evidence="1">
    <location>
        <begin position="122"/>
        <end position="149"/>
    </location>
</feature>
<dbReference type="STRING" id="292415.Tbd_2683"/>
<accession>Q3SFH4</accession>
<dbReference type="EMBL" id="CP000116">
    <property type="protein sequence ID" value="AAZ98636.1"/>
    <property type="molecule type" value="Genomic_DNA"/>
</dbReference>
<evidence type="ECO:0000313" key="3">
    <source>
        <dbReference type="EMBL" id="AAZ98636.1"/>
    </source>
</evidence>
<evidence type="ECO:0000256" key="1">
    <source>
        <dbReference type="SAM" id="MobiDB-lite"/>
    </source>
</evidence>
<feature type="region of interest" description="Disordered" evidence="1">
    <location>
        <begin position="122"/>
        <end position="164"/>
    </location>
</feature>
<dbReference type="InterPro" id="IPR027417">
    <property type="entry name" value="P-loop_NTPase"/>
</dbReference>
<dbReference type="InterPro" id="IPR051396">
    <property type="entry name" value="Bact_Antivir_Def_Nuclease"/>
</dbReference>
<dbReference type="PANTHER" id="PTHR43581:SF2">
    <property type="entry name" value="EXCINUCLEASE ATPASE SUBUNIT"/>
    <property type="match status" value="1"/>
</dbReference>
<dbReference type="OrthoDB" id="9815944at2"/>
<dbReference type="KEGG" id="tbd:Tbd_2683"/>
<proteinExistence type="predicted"/>
<dbReference type="DNASU" id="3672412"/>
<dbReference type="Proteomes" id="UP000008291">
    <property type="component" value="Chromosome"/>
</dbReference>
<gene>
    <name evidence="3" type="ordered locus">Tbd_2683</name>
</gene>
<name>Q3SFH4_THIDA</name>
<organism evidence="3 4">
    <name type="scientific">Thiobacillus denitrificans (strain ATCC 25259 / T1)</name>
    <dbReference type="NCBI Taxonomy" id="292415"/>
    <lineage>
        <taxon>Bacteria</taxon>
        <taxon>Pseudomonadati</taxon>
        <taxon>Pseudomonadota</taxon>
        <taxon>Betaproteobacteria</taxon>
        <taxon>Nitrosomonadales</taxon>
        <taxon>Thiobacillaceae</taxon>
        <taxon>Thiobacillus</taxon>
    </lineage>
</organism>
<dbReference type="AlphaFoldDB" id="Q3SFH4"/>
<protein>
    <recommendedName>
        <fullName evidence="2">ATPase AAA-type core domain-containing protein</fullName>
    </recommendedName>
</protein>
<sequence>MQINRLTLTNFRGLTNSVLDFAPGFNLVVGVNGVGKTAVLEALRILLAKALPSFAEVRGFPGIGLTKDDITIDRKQAAIEVSFTHQAHTFSLLLSDQLEVVRDAVDEQKGLKDIRDIDELASLRHGQRPERGDPRLEGTLRGQTSERPRASGQLSPTPDRALKKSKPQPIVLYFSVRRAVPSPGTPKTKAGTPYQGIFEIERGLELGKIIEWWNSKATVAREAPDSRSAKQLTTTCNALERLLPHLSDWKVEDGNFTVCKVADVGVLNDESGEFEVKQETRRLPVQFLSDGERSLIAIGIDIAYRLASLNEDSETPLDDGEGIVLIDELDLHLHPQWQRTVVELLRTAFPKLQFICTTHSLFLIQSQRMGNLIQLDRIGDEEESAEQYHNQSIEDIAEEVQGIDLPQRSKRHVELMLAASEYYRALKKAEDDPNIPIEELKEKYEALSLRYSADPLVAAALDFRWETFVFKRNHATRR</sequence>
<dbReference type="Pfam" id="PF13304">
    <property type="entry name" value="AAA_21"/>
    <property type="match status" value="1"/>
</dbReference>
<dbReference type="GO" id="GO:0005524">
    <property type="term" value="F:ATP binding"/>
    <property type="evidence" value="ECO:0007669"/>
    <property type="project" value="InterPro"/>
</dbReference>
<reference evidence="3 4" key="1">
    <citation type="journal article" date="2006" name="J. Bacteriol.">
        <title>The genome sequence of the obligately chemolithoautotrophic, facultatively anaerobic bacterium Thiobacillus denitrificans.</title>
        <authorList>
            <person name="Beller H.R."/>
            <person name="Chain P.S."/>
            <person name="Letain T.E."/>
            <person name="Chakicherla A."/>
            <person name="Larimer F.W."/>
            <person name="Richardson P.M."/>
            <person name="Coleman M.A."/>
            <person name="Wood A.P."/>
            <person name="Kelly D.P."/>
        </authorList>
    </citation>
    <scope>NUCLEOTIDE SEQUENCE [LARGE SCALE GENOMIC DNA]</scope>
    <source>
        <strain evidence="3 4">ATCC 25259</strain>
    </source>
</reference>
<dbReference type="Gene3D" id="3.40.50.300">
    <property type="entry name" value="P-loop containing nucleotide triphosphate hydrolases"/>
    <property type="match status" value="2"/>
</dbReference>
<feature type="domain" description="ATPase AAA-type core" evidence="2">
    <location>
        <begin position="25"/>
        <end position="364"/>
    </location>
</feature>
<dbReference type="PANTHER" id="PTHR43581">
    <property type="entry name" value="ATP/GTP PHOSPHATASE"/>
    <property type="match status" value="1"/>
</dbReference>
<dbReference type="InterPro" id="IPR003959">
    <property type="entry name" value="ATPase_AAA_core"/>
</dbReference>
<dbReference type="RefSeq" id="WP_011313195.1">
    <property type="nucleotide sequence ID" value="NC_007404.1"/>
</dbReference>
<dbReference type="eggNOG" id="COG3950">
    <property type="taxonomic scope" value="Bacteria"/>
</dbReference>
<evidence type="ECO:0000313" key="4">
    <source>
        <dbReference type="Proteomes" id="UP000008291"/>
    </source>
</evidence>
<dbReference type="HOGENOM" id="CLU_033429_1_2_4"/>